<dbReference type="RefSeq" id="WP_152279814.1">
    <property type="nucleotide sequence ID" value="NZ_WFKK01000038.1"/>
</dbReference>
<organism evidence="1 2">
    <name type="scientific">Poseidonibacter ostreae</name>
    <dbReference type="NCBI Taxonomy" id="2654171"/>
    <lineage>
        <taxon>Bacteria</taxon>
        <taxon>Pseudomonadati</taxon>
        <taxon>Campylobacterota</taxon>
        <taxon>Epsilonproteobacteria</taxon>
        <taxon>Campylobacterales</taxon>
        <taxon>Arcobacteraceae</taxon>
        <taxon>Poseidonibacter</taxon>
    </lineage>
</organism>
<evidence type="ECO:0000313" key="2">
    <source>
        <dbReference type="Proteomes" id="UP000472839"/>
    </source>
</evidence>
<reference evidence="1 2" key="1">
    <citation type="submission" date="2019-10" db="EMBL/GenBank/DDBJ databases">
        <title>Poseidonibacter ostreae sp. nov., isolated from the gut of the Ostrea denselamellosa.</title>
        <authorList>
            <person name="Choi A."/>
        </authorList>
    </citation>
    <scope>NUCLEOTIDE SEQUENCE [LARGE SCALE GENOMIC DNA]</scope>
    <source>
        <strain evidence="1 2">SJOD-M-33</strain>
    </source>
</reference>
<dbReference type="Proteomes" id="UP000472839">
    <property type="component" value="Unassembled WGS sequence"/>
</dbReference>
<comment type="caution">
    <text evidence="1">The sequence shown here is derived from an EMBL/GenBank/DDBJ whole genome shotgun (WGS) entry which is preliminary data.</text>
</comment>
<sequence>MKKEIMKISVAIVTSSILFTGCVNNSQIKQSKTFDIIKVDNYKTNPEYYKPIVLKLPTTDFNGKVSAEYDISTYDFSQDIDWLLKLEYKEHYIENVIKTPSSYKITLSGADGFITFYYNYEINKNDNSVTLTYRDTFEFRQKGGLFAMKINKVLQEHNDASQGIFQRIDDMYFYKNDVTIEGEIISKLPPEEVKTNLETTFGDWRTSRYDGTLFKGFKSQYIKWNDKDKFVGNHFYRLKNGKIYSVLYKNVNNEKVGIPISFAVYPYRGGSKVLYGSNIKYMISTSSRETFNKKDITQLKTYIKTIVNK</sequence>
<name>A0A6L4WQB9_9BACT</name>
<protein>
    <recommendedName>
        <fullName evidence="3">Lipoprotein</fullName>
    </recommendedName>
</protein>
<proteinExistence type="predicted"/>
<dbReference type="EMBL" id="WFKK01000038">
    <property type="protein sequence ID" value="KAB7886738.1"/>
    <property type="molecule type" value="Genomic_DNA"/>
</dbReference>
<dbReference type="AlphaFoldDB" id="A0A6L4WQB9"/>
<evidence type="ECO:0000313" key="1">
    <source>
        <dbReference type="EMBL" id="KAB7886738.1"/>
    </source>
</evidence>
<gene>
    <name evidence="1" type="ORF">GBG19_11625</name>
</gene>
<evidence type="ECO:0008006" key="3">
    <source>
        <dbReference type="Google" id="ProtNLM"/>
    </source>
</evidence>
<dbReference type="PROSITE" id="PS51257">
    <property type="entry name" value="PROKAR_LIPOPROTEIN"/>
    <property type="match status" value="1"/>
</dbReference>
<accession>A0A6L4WQB9</accession>